<dbReference type="GO" id="GO:0004888">
    <property type="term" value="F:transmembrane signaling receptor activity"/>
    <property type="evidence" value="ECO:0007669"/>
    <property type="project" value="InterPro"/>
</dbReference>
<comment type="subcellular location">
    <subcellularLocation>
        <location evidence="1">Membrane</location>
    </subcellularLocation>
</comment>
<proteinExistence type="inferred from homology"/>
<accession>A0A2X0VDK6</accession>
<dbReference type="GO" id="GO:0006935">
    <property type="term" value="P:chemotaxis"/>
    <property type="evidence" value="ECO:0007669"/>
    <property type="project" value="InterPro"/>
</dbReference>
<feature type="domain" description="Methyl-accepting transducer" evidence="6">
    <location>
        <begin position="261"/>
        <end position="497"/>
    </location>
</feature>
<protein>
    <submittedName>
        <fullName evidence="8">Methyl-accepting chemotaxis protein 1</fullName>
    </submittedName>
</protein>
<dbReference type="PANTHER" id="PTHR32089:SF112">
    <property type="entry name" value="LYSOZYME-LIKE PROTEIN-RELATED"/>
    <property type="match status" value="1"/>
</dbReference>
<reference evidence="8 9" key="1">
    <citation type="submission" date="2018-06" db="EMBL/GenBank/DDBJ databases">
        <authorList>
            <consortium name="Pathogen Informatics"/>
            <person name="Doyle S."/>
        </authorList>
    </citation>
    <scope>NUCLEOTIDE SEQUENCE [LARGE SCALE GENOMIC DNA]</scope>
    <source>
        <strain evidence="8 9">NCTC13093</strain>
    </source>
</reference>
<dbReference type="InterPro" id="IPR004089">
    <property type="entry name" value="MCPsignal_dom"/>
</dbReference>
<dbReference type="RefSeq" id="WP_113745006.1">
    <property type="nucleotide sequence ID" value="NZ_UAPV01000001.1"/>
</dbReference>
<feature type="domain" description="HAMP" evidence="7">
    <location>
        <begin position="204"/>
        <end position="256"/>
    </location>
</feature>
<evidence type="ECO:0000259" key="6">
    <source>
        <dbReference type="PROSITE" id="PS50111"/>
    </source>
</evidence>
<evidence type="ECO:0000256" key="4">
    <source>
        <dbReference type="PROSITE-ProRule" id="PRU00284"/>
    </source>
</evidence>
<keyword evidence="5" id="KW-0472">Membrane</keyword>
<dbReference type="PROSITE" id="PS50111">
    <property type="entry name" value="CHEMOTAXIS_TRANSDUC_2"/>
    <property type="match status" value="1"/>
</dbReference>
<evidence type="ECO:0000256" key="5">
    <source>
        <dbReference type="SAM" id="Phobius"/>
    </source>
</evidence>
<dbReference type="InterPro" id="IPR003660">
    <property type="entry name" value="HAMP_dom"/>
</dbReference>
<feature type="transmembrane region" description="Helical" evidence="5">
    <location>
        <begin position="181"/>
        <end position="202"/>
    </location>
</feature>
<dbReference type="SMART" id="SM00283">
    <property type="entry name" value="MA"/>
    <property type="match status" value="1"/>
</dbReference>
<keyword evidence="2 4" id="KW-0807">Transducer</keyword>
<comment type="similarity">
    <text evidence="3">Belongs to the methyl-accepting chemotaxis (MCP) protein family.</text>
</comment>
<dbReference type="GO" id="GO:0016020">
    <property type="term" value="C:membrane"/>
    <property type="evidence" value="ECO:0007669"/>
    <property type="project" value="UniProtKB-SubCell"/>
</dbReference>
<dbReference type="EMBL" id="UAPV01000001">
    <property type="protein sequence ID" value="SPT70995.1"/>
    <property type="molecule type" value="Genomic_DNA"/>
</dbReference>
<keyword evidence="5" id="KW-1133">Transmembrane helix</keyword>
<dbReference type="Proteomes" id="UP000250086">
    <property type="component" value="Unassembled WGS sequence"/>
</dbReference>
<sequence>MIKAFLNLKVRVKLILLFSVIIILTTMVSGYAAKKMYDSVLVADKVHDTLELRYGRTDAAQDALFDLHAMIQTAIKEKEVDSRAVEEYIKRAQETHDALRSQGYEKQIGTVKDNLKKYITTYRNELIYLIDSGRVREAQDAYDRRLNNYVVSSFHNLQDAVGMQIAIATERANTLSSYKPIYYILTLAAIVNIFSLLAAFVVSANIDMNLRYSIDKVTQMANSDLSEKIVASTTDEFGILNQNLENMRVKLNNKIFNIVTTVGDLSLRSDTMRTSSEHISELAHNCENRAITVAAATDQMSSTTVDIAKNCHNANDAANKARDITQDGVATVEETVNSIHDQVSQTKKDADHIATLLTQAQNIGSIVNTIEEIAAQTNLLALNAAIEAARAGEAGRGFAVVADEVRALASRTSRSTQEISNMVNNIQNDANVASESMALSVNNMDNVAQRAAKLQDILQNIIEHAQNVNTQVAQIATAAEEQTAATAEISTNMQDVTNIAQEVAEQSSTNNDFVVKASDTLNQVVEDLSEFKIKA</sequence>
<keyword evidence="9" id="KW-1185">Reference proteome</keyword>
<dbReference type="FunFam" id="1.10.287.950:FF:000001">
    <property type="entry name" value="Methyl-accepting chemotaxis sensory transducer"/>
    <property type="match status" value="1"/>
</dbReference>
<dbReference type="GO" id="GO:0007165">
    <property type="term" value="P:signal transduction"/>
    <property type="evidence" value="ECO:0007669"/>
    <property type="project" value="UniProtKB-KW"/>
</dbReference>
<dbReference type="InterPro" id="IPR004090">
    <property type="entry name" value="Chemotax_Me-accpt_rcpt"/>
</dbReference>
<evidence type="ECO:0000259" key="7">
    <source>
        <dbReference type="PROSITE" id="PS50885"/>
    </source>
</evidence>
<dbReference type="AlphaFoldDB" id="A0A2X0VDK6"/>
<dbReference type="Pfam" id="PF00015">
    <property type="entry name" value="MCPsignal"/>
    <property type="match status" value="1"/>
</dbReference>
<evidence type="ECO:0000256" key="3">
    <source>
        <dbReference type="ARBA" id="ARBA00029447"/>
    </source>
</evidence>
<dbReference type="SUPFAM" id="SSF58104">
    <property type="entry name" value="Methyl-accepting chemotaxis protein (MCP) signaling domain"/>
    <property type="match status" value="1"/>
</dbReference>
<gene>
    <name evidence="8" type="primary">mcp1</name>
    <name evidence="8" type="ORF">NCTC13093_02425</name>
</gene>
<dbReference type="PANTHER" id="PTHR32089">
    <property type="entry name" value="METHYL-ACCEPTING CHEMOTAXIS PROTEIN MCPB"/>
    <property type="match status" value="1"/>
</dbReference>
<evidence type="ECO:0000313" key="8">
    <source>
        <dbReference type="EMBL" id="SPT70995.1"/>
    </source>
</evidence>
<organism evidence="8 9">
    <name type="scientific">Anaerobiospirillum thomasii</name>
    <dbReference type="NCBI Taxonomy" id="179995"/>
    <lineage>
        <taxon>Bacteria</taxon>
        <taxon>Pseudomonadati</taxon>
        <taxon>Pseudomonadota</taxon>
        <taxon>Gammaproteobacteria</taxon>
        <taxon>Aeromonadales</taxon>
        <taxon>Succinivibrionaceae</taxon>
        <taxon>Anaerobiospirillum</taxon>
    </lineage>
</organism>
<evidence type="ECO:0000256" key="2">
    <source>
        <dbReference type="ARBA" id="ARBA00023224"/>
    </source>
</evidence>
<name>A0A2X0VDK6_9GAMM</name>
<evidence type="ECO:0000313" key="9">
    <source>
        <dbReference type="Proteomes" id="UP000250086"/>
    </source>
</evidence>
<keyword evidence="5" id="KW-0812">Transmembrane</keyword>
<evidence type="ECO:0000256" key="1">
    <source>
        <dbReference type="ARBA" id="ARBA00004370"/>
    </source>
</evidence>
<dbReference type="PRINTS" id="PR00260">
    <property type="entry name" value="CHEMTRNSDUCR"/>
</dbReference>
<feature type="transmembrane region" description="Helical" evidence="5">
    <location>
        <begin position="12"/>
        <end position="33"/>
    </location>
</feature>
<dbReference type="PROSITE" id="PS50885">
    <property type="entry name" value="HAMP"/>
    <property type="match status" value="1"/>
</dbReference>
<dbReference type="Gene3D" id="1.10.287.950">
    <property type="entry name" value="Methyl-accepting chemotaxis protein"/>
    <property type="match status" value="1"/>
</dbReference>